<sequence length="354" mass="37583">MIAAPTSSHLGMVHQGDAVNPNRGTSDATHATAGAGESAVTSDAARREGLPGKASASVKSMSSGTARAAGKNSDTESAAALFPNLTVLRDTPREPAMQLALDQACAEAMAAGRMGPLIRLWQWDRAAVVIGRFQSVGNEVNLDQARAEHVTVVRRITGGGAMFAEPESVITYSLIAPLDWVTGLSIGDSYRRCDQWVLDALRPLGIEARYQPINDIASPLGKIGGAAQRRFPAPADGTGHGGGPGAVLHHTMLSYDMDAAKMLRVLNVSKEKMSDKAVKSAAKRVDPLRSQTGLTRAEVLDRMIATLTDPEGPYRARYAGPERADDVIGRDVLDRAADLARIRFATPEWTALIP</sequence>
<dbReference type="AlphaFoldDB" id="A0A7K3THJ6"/>
<dbReference type="InterPro" id="IPR004143">
    <property type="entry name" value="BPL_LPL_catalytic"/>
</dbReference>
<name>A0A7K3THJ6_9BIFI</name>
<evidence type="ECO:0000313" key="3">
    <source>
        <dbReference type="EMBL" id="NEG78565.1"/>
    </source>
</evidence>
<dbReference type="PANTHER" id="PTHR43679:SF2">
    <property type="entry name" value="OCTANOYL-[GCVH]:PROTEIN N-OCTANOYLTRANSFERASE"/>
    <property type="match status" value="1"/>
</dbReference>
<dbReference type="Gene3D" id="3.30.930.10">
    <property type="entry name" value="Bira Bifunctional Protein, Domain 2"/>
    <property type="match status" value="1"/>
</dbReference>
<evidence type="ECO:0000256" key="1">
    <source>
        <dbReference type="SAM" id="MobiDB-lite"/>
    </source>
</evidence>
<dbReference type="PANTHER" id="PTHR43679">
    <property type="entry name" value="OCTANOYLTRANSFERASE LIPM-RELATED"/>
    <property type="match status" value="1"/>
</dbReference>
<reference evidence="3 4" key="1">
    <citation type="submission" date="2019-10" db="EMBL/GenBank/DDBJ databases">
        <title>Bifidobacterium from non-human primates.</title>
        <authorList>
            <person name="Modesto M."/>
        </authorList>
    </citation>
    <scope>NUCLEOTIDE SEQUENCE [LARGE SCALE GENOMIC DNA]</scope>
    <source>
        <strain evidence="3 4">TREC</strain>
    </source>
</reference>
<evidence type="ECO:0000259" key="2">
    <source>
        <dbReference type="PROSITE" id="PS51733"/>
    </source>
</evidence>
<comment type="caution">
    <text evidence="3">The sequence shown here is derived from an EMBL/GenBank/DDBJ whole genome shotgun (WGS) entry which is preliminary data.</text>
</comment>
<dbReference type="Pfam" id="PF21948">
    <property type="entry name" value="LplA-B_cat"/>
    <property type="match status" value="1"/>
</dbReference>
<keyword evidence="3" id="KW-0436">Ligase</keyword>
<dbReference type="OrthoDB" id="9788148at2"/>
<keyword evidence="4" id="KW-1185">Reference proteome</keyword>
<proteinExistence type="predicted"/>
<evidence type="ECO:0000313" key="4">
    <source>
        <dbReference type="Proteomes" id="UP000469763"/>
    </source>
</evidence>
<protein>
    <submittedName>
        <fullName evidence="3">Lipoate--protein ligase family protein</fullName>
    </submittedName>
</protein>
<dbReference type="CDD" id="cd16443">
    <property type="entry name" value="LplA"/>
    <property type="match status" value="1"/>
</dbReference>
<accession>A0A7K3THJ6</accession>
<dbReference type="EMBL" id="WHZY01000007">
    <property type="protein sequence ID" value="NEG78565.1"/>
    <property type="molecule type" value="Genomic_DNA"/>
</dbReference>
<dbReference type="Proteomes" id="UP000469763">
    <property type="component" value="Unassembled WGS sequence"/>
</dbReference>
<organism evidence="3 4">
    <name type="scientific">Bifidobacterium avesanii</name>
    <dbReference type="NCBI Taxonomy" id="1798157"/>
    <lineage>
        <taxon>Bacteria</taxon>
        <taxon>Bacillati</taxon>
        <taxon>Actinomycetota</taxon>
        <taxon>Actinomycetes</taxon>
        <taxon>Bifidobacteriales</taxon>
        <taxon>Bifidobacteriaceae</taxon>
        <taxon>Bifidobacterium</taxon>
    </lineage>
</organism>
<dbReference type="SUPFAM" id="SSF55681">
    <property type="entry name" value="Class II aaRS and biotin synthetases"/>
    <property type="match status" value="1"/>
</dbReference>
<gene>
    <name evidence="3" type="ORF">GFD22_06200</name>
</gene>
<dbReference type="InterPro" id="IPR050664">
    <property type="entry name" value="Octanoyltrans_LipM/LipL"/>
</dbReference>
<feature type="region of interest" description="Disordered" evidence="1">
    <location>
        <begin position="1"/>
        <end position="74"/>
    </location>
</feature>
<dbReference type="GO" id="GO:0016874">
    <property type="term" value="F:ligase activity"/>
    <property type="evidence" value="ECO:0007669"/>
    <property type="project" value="UniProtKB-KW"/>
</dbReference>
<dbReference type="PROSITE" id="PS51733">
    <property type="entry name" value="BPL_LPL_CATALYTIC"/>
    <property type="match status" value="1"/>
</dbReference>
<dbReference type="InterPro" id="IPR045864">
    <property type="entry name" value="aa-tRNA-synth_II/BPL/LPL"/>
</dbReference>
<feature type="domain" description="BPL/LPL catalytic" evidence="2">
    <location>
        <begin position="112"/>
        <end position="315"/>
    </location>
</feature>